<comment type="caution">
    <text evidence="1">The sequence shown here is derived from an EMBL/GenBank/DDBJ whole genome shotgun (WGS) entry which is preliminary data.</text>
</comment>
<reference evidence="1" key="1">
    <citation type="submission" date="2023-07" db="EMBL/GenBank/DDBJ databases">
        <title>draft genome sequence of fig (Ficus carica).</title>
        <authorList>
            <person name="Takahashi T."/>
            <person name="Nishimura K."/>
        </authorList>
    </citation>
    <scope>NUCLEOTIDE SEQUENCE</scope>
</reference>
<keyword evidence="2" id="KW-1185">Reference proteome</keyword>
<dbReference type="Proteomes" id="UP001187192">
    <property type="component" value="Unassembled WGS sequence"/>
</dbReference>
<proteinExistence type="predicted"/>
<accession>A0AA88DKU2</accession>
<dbReference type="Gramene" id="FCD_00019388-RA">
    <property type="protein sequence ID" value="FCD_00019388-RA:cds"/>
    <property type="gene ID" value="FCD_00019388"/>
</dbReference>
<organism evidence="1 2">
    <name type="scientific">Ficus carica</name>
    <name type="common">Common fig</name>
    <dbReference type="NCBI Taxonomy" id="3494"/>
    <lineage>
        <taxon>Eukaryota</taxon>
        <taxon>Viridiplantae</taxon>
        <taxon>Streptophyta</taxon>
        <taxon>Embryophyta</taxon>
        <taxon>Tracheophyta</taxon>
        <taxon>Spermatophyta</taxon>
        <taxon>Magnoliopsida</taxon>
        <taxon>eudicotyledons</taxon>
        <taxon>Gunneridae</taxon>
        <taxon>Pentapetalae</taxon>
        <taxon>rosids</taxon>
        <taxon>fabids</taxon>
        <taxon>Rosales</taxon>
        <taxon>Moraceae</taxon>
        <taxon>Ficeae</taxon>
        <taxon>Ficus</taxon>
    </lineage>
</organism>
<gene>
    <name evidence="1" type="ORF">TIFTF001_026232</name>
</gene>
<evidence type="ECO:0000313" key="1">
    <source>
        <dbReference type="EMBL" id="GMN57116.1"/>
    </source>
</evidence>
<protein>
    <submittedName>
        <fullName evidence="1">Uncharacterized protein</fullName>
    </submittedName>
</protein>
<dbReference type="EMBL" id="BTGU01000068">
    <property type="protein sequence ID" value="GMN57116.1"/>
    <property type="molecule type" value="Genomic_DNA"/>
</dbReference>
<evidence type="ECO:0000313" key="2">
    <source>
        <dbReference type="Proteomes" id="UP001187192"/>
    </source>
</evidence>
<dbReference type="AlphaFoldDB" id="A0AA88DKU2"/>
<sequence length="113" mass="12232">MVMARSNSPIKLIIRWQADPMIATSPTTGDLLIKAAPWPNVGNEDIFSQLFNIKQNGLDINNRVTMTASTLTQSCAIKSGCSLQSKHKLHSSVATSTISRSTCDGFHNTISPT</sequence>
<name>A0AA88DKU2_FICCA</name>